<dbReference type="Gene3D" id="2.60.40.10">
    <property type="entry name" value="Immunoglobulins"/>
    <property type="match status" value="1"/>
</dbReference>
<dbReference type="AlphaFoldDB" id="A0A410FZQ5"/>
<evidence type="ECO:0000259" key="3">
    <source>
        <dbReference type="PROSITE" id="PS50093"/>
    </source>
</evidence>
<dbReference type="NCBIfam" id="TIGR02167">
    <property type="entry name" value="Liste_lipo_26"/>
    <property type="match status" value="3"/>
</dbReference>
<accession>A0A410FZQ5</accession>
<keyword evidence="5" id="KW-1185">Reference proteome</keyword>
<dbReference type="InterPro" id="IPR000601">
    <property type="entry name" value="PKD_dom"/>
</dbReference>
<gene>
    <name evidence="4" type="ORF">EI546_01435</name>
</gene>
<feature type="signal peptide" evidence="2">
    <location>
        <begin position="1"/>
        <end position="19"/>
    </location>
</feature>
<evidence type="ECO:0000313" key="4">
    <source>
        <dbReference type="EMBL" id="QAA80471.1"/>
    </source>
</evidence>
<dbReference type="CDD" id="cd00146">
    <property type="entry name" value="PKD"/>
    <property type="match status" value="1"/>
</dbReference>
<reference evidence="4 5" key="1">
    <citation type="submission" date="2019-01" db="EMBL/GenBank/DDBJ databases">
        <title>Complete genome sequencing of Aequorivita sp. H23M31.</title>
        <authorList>
            <person name="Bae J.-W."/>
        </authorList>
    </citation>
    <scope>NUCLEOTIDE SEQUENCE [LARGE SCALE GENOMIC DNA]</scope>
    <source>
        <strain evidence="4 5">H23M31</strain>
    </source>
</reference>
<proteinExistence type="predicted"/>
<dbReference type="Pfam" id="PF18962">
    <property type="entry name" value="Por_Secre_tail"/>
    <property type="match status" value="1"/>
</dbReference>
<evidence type="ECO:0000256" key="2">
    <source>
        <dbReference type="SAM" id="SignalP"/>
    </source>
</evidence>
<keyword evidence="1 2" id="KW-0732">Signal</keyword>
<dbReference type="RefSeq" id="WP_128248871.1">
    <property type="nucleotide sequence ID" value="NZ_CP034951.1"/>
</dbReference>
<dbReference type="InterPro" id="IPR011889">
    <property type="entry name" value="Liste_lipo_26"/>
</dbReference>
<dbReference type="Pfam" id="PF03382">
    <property type="entry name" value="DUF285"/>
    <property type="match status" value="1"/>
</dbReference>
<dbReference type="InterPro" id="IPR005046">
    <property type="entry name" value="DUF285"/>
</dbReference>
<dbReference type="OrthoDB" id="1652165at2"/>
<organism evidence="4 5">
    <name type="scientific">Aequorivita ciconiae</name>
    <dbReference type="NCBI Taxonomy" id="2494375"/>
    <lineage>
        <taxon>Bacteria</taxon>
        <taxon>Pseudomonadati</taxon>
        <taxon>Bacteroidota</taxon>
        <taxon>Flavobacteriia</taxon>
        <taxon>Flavobacteriales</taxon>
        <taxon>Flavobacteriaceae</taxon>
        <taxon>Aequorivita</taxon>
    </lineage>
</organism>
<protein>
    <submittedName>
        <fullName evidence="4">BspA family leucine-rich repeat surface protein</fullName>
    </submittedName>
</protein>
<feature type="chain" id="PRO_5019010989" evidence="2">
    <location>
        <begin position="20"/>
        <end position="889"/>
    </location>
</feature>
<feature type="domain" description="PKD" evidence="3">
    <location>
        <begin position="50"/>
        <end position="84"/>
    </location>
</feature>
<dbReference type="InterPro" id="IPR026444">
    <property type="entry name" value="Secre_tail"/>
</dbReference>
<dbReference type="PROSITE" id="PS50093">
    <property type="entry name" value="PKD"/>
    <property type="match status" value="1"/>
</dbReference>
<evidence type="ECO:0000313" key="5">
    <source>
        <dbReference type="Proteomes" id="UP000285517"/>
    </source>
</evidence>
<sequence>MKNILLFFSLLVASANMLAQQPEDYFITKWENPGWGNITIPTNSVYTYNYTVDWGDGSPISTHTGNASHVYSTAGIYTIKISGTFPQFYNNGVWNEALKSIEQWGNIQWKSMARSFKTVRNMAINSIDNPDLSQVTDMSEMFYQSGEFNGDISGWDVSNVKNMSLMFFQCPAFNQDIGNWNVSNVTDMSHMFEKTPFNQDIGNWDVSSVTTMASMFSENVVFNQDIGRWNINNVTTMHNMFNGNAGALSPANYDALLRGWSTLSLPNVIDFNQPLLKYCTAGAARAIMEQKGWIFNDGGTNCLGSCTTETTWNGSAWSNGLPTSTKKAVFAANYNTATSGSIDACSIQINPGFTLTVAPGTTIKVQRDLAIDGNLIFQSDATGNGELAKLGEKAAVVGDATVHRFMLEKRSYRMVSPAVTTSSNIRANWQEGVNNVGIPYSQNQNPNPGFGTHITGSTTGANGFDATGTGAPSLYTVDVAAQQFQVVGNTNLNKLTAGEAYLMMVRGDRDIDLTNNFSYGQTTLRSKGKLSWGKKHLKFVSPRNGAFIMFGNPFQSAVNMNTVLATSTNVNKNFYYVYDPNIGTNGAYVTVYLPTGNNNNGETMNVPPSSANQYLQPGQGAQLATLAPGGVTLDFLESDKAPGQFTPTNATGNTTVMDGMVMGQLFTQENYTNGGPVHDAFALLFAEENDNELTPADAVKPFNFYENIGIDHNGTYLSIEKRALPRVGENFPLYISGFQTNAYVLEIKVNGLEGALLYLDDAFTGSSTVLQEAAVAYPFSVSASNPESKATDRFSIRVAERLNIDENVSSSGISFYPNPVSDLLKINNLDNIQLNSASIYDITGRLIKTVDLKGATAEVSISVSDLSNATYLIILNSENGTVSNLLVKK</sequence>
<dbReference type="InterPro" id="IPR035986">
    <property type="entry name" value="PKD_dom_sf"/>
</dbReference>
<dbReference type="KEGG" id="aev:EI546_01435"/>
<dbReference type="EMBL" id="CP034951">
    <property type="protein sequence ID" value="QAA80471.1"/>
    <property type="molecule type" value="Genomic_DNA"/>
</dbReference>
<name>A0A410FZQ5_9FLAO</name>
<evidence type="ECO:0000256" key="1">
    <source>
        <dbReference type="ARBA" id="ARBA00022729"/>
    </source>
</evidence>
<dbReference type="SUPFAM" id="SSF49299">
    <property type="entry name" value="PKD domain"/>
    <property type="match status" value="1"/>
</dbReference>
<dbReference type="NCBIfam" id="TIGR04183">
    <property type="entry name" value="Por_Secre_tail"/>
    <property type="match status" value="1"/>
</dbReference>
<dbReference type="Proteomes" id="UP000285517">
    <property type="component" value="Chromosome"/>
</dbReference>
<dbReference type="InterPro" id="IPR013783">
    <property type="entry name" value="Ig-like_fold"/>
</dbReference>